<dbReference type="EMBL" id="QGNW01000026">
    <property type="protein sequence ID" value="RVX13063.1"/>
    <property type="molecule type" value="Genomic_DNA"/>
</dbReference>
<organism evidence="2 3">
    <name type="scientific">Vitis vinifera</name>
    <name type="common">Grape</name>
    <dbReference type="NCBI Taxonomy" id="29760"/>
    <lineage>
        <taxon>Eukaryota</taxon>
        <taxon>Viridiplantae</taxon>
        <taxon>Streptophyta</taxon>
        <taxon>Embryophyta</taxon>
        <taxon>Tracheophyta</taxon>
        <taxon>Spermatophyta</taxon>
        <taxon>Magnoliopsida</taxon>
        <taxon>eudicotyledons</taxon>
        <taxon>Gunneridae</taxon>
        <taxon>Pentapetalae</taxon>
        <taxon>rosids</taxon>
        <taxon>Vitales</taxon>
        <taxon>Vitaceae</taxon>
        <taxon>Viteae</taxon>
        <taxon>Vitis</taxon>
    </lineage>
</organism>
<dbReference type="AlphaFoldDB" id="A0A438JVS4"/>
<reference evidence="2 3" key="1">
    <citation type="journal article" date="2018" name="PLoS Genet.">
        <title>Population sequencing reveals clonal diversity and ancestral inbreeding in the grapevine cultivar Chardonnay.</title>
        <authorList>
            <person name="Roach M.J."/>
            <person name="Johnson D.L."/>
            <person name="Bohlmann J."/>
            <person name="van Vuuren H.J."/>
            <person name="Jones S.J."/>
            <person name="Pretorius I.S."/>
            <person name="Schmidt S.A."/>
            <person name="Borneman A.R."/>
        </authorList>
    </citation>
    <scope>NUCLEOTIDE SEQUENCE [LARGE SCALE GENOMIC DNA]</scope>
    <source>
        <strain evidence="3">cv. Chardonnay</strain>
        <tissue evidence="2">Leaf</tissue>
    </source>
</reference>
<gene>
    <name evidence="2" type="primary">RE1_1545</name>
    <name evidence="2" type="ORF">CK203_009704</name>
</gene>
<evidence type="ECO:0000313" key="2">
    <source>
        <dbReference type="EMBL" id="RVX13063.1"/>
    </source>
</evidence>
<dbReference type="Proteomes" id="UP000288805">
    <property type="component" value="Unassembled WGS sequence"/>
</dbReference>
<sequence>MTAMLTTLEVSLVPPPSNHQVVGCKWVFKVKYNSDGSANRYKARLVAKGFHQVPSFDFHDTFSLVIKPTTIRVVLSLIISRDWPMRQLDFNNVFLNDIPKNDIYMAQPPRPLGPGLNVSTFYFINLVFTLSELIVFSSLSLKMHFVYQLQAFFALKDLGTLSYFLRLELNTAPQGVLLLQQKYINEVLHKAHIDQAKPVPTPMVKGVSLSIYVGAPFDDHHIYCHIVGGLQYATITSPEIAFVVSRVSQFMKHSLEPY</sequence>
<dbReference type="InterPro" id="IPR013103">
    <property type="entry name" value="RVT_2"/>
</dbReference>
<accession>A0A438JVS4</accession>
<comment type="caution">
    <text evidence="2">The sequence shown here is derived from an EMBL/GenBank/DDBJ whole genome shotgun (WGS) entry which is preliminary data.</text>
</comment>
<protein>
    <submittedName>
        <fullName evidence="2">Retrovirus-related Pol polyprotein from transposon RE1</fullName>
    </submittedName>
</protein>
<evidence type="ECO:0000313" key="3">
    <source>
        <dbReference type="Proteomes" id="UP000288805"/>
    </source>
</evidence>
<proteinExistence type="predicted"/>
<dbReference type="Pfam" id="PF07727">
    <property type="entry name" value="RVT_2"/>
    <property type="match status" value="1"/>
</dbReference>
<name>A0A438JVS4_VITVI</name>
<evidence type="ECO:0000259" key="1">
    <source>
        <dbReference type="Pfam" id="PF07727"/>
    </source>
</evidence>
<feature type="domain" description="Reverse transcriptase Ty1/copia-type" evidence="1">
    <location>
        <begin position="11"/>
        <end position="109"/>
    </location>
</feature>